<comment type="similarity">
    <text evidence="3">Belongs to the metallophosphoesterase superfamily. Purple acid phosphatase family.</text>
</comment>
<evidence type="ECO:0000256" key="3">
    <source>
        <dbReference type="RuleBase" id="RU361203"/>
    </source>
</evidence>
<feature type="domain" description="Purple acid phosphatase C-terminal" evidence="5">
    <location>
        <begin position="401"/>
        <end position="454"/>
    </location>
</feature>
<dbReference type="GO" id="GO:0003993">
    <property type="term" value="F:acid phosphatase activity"/>
    <property type="evidence" value="ECO:0007669"/>
    <property type="project" value="UniProtKB-EC"/>
</dbReference>
<dbReference type="InterPro" id="IPR008963">
    <property type="entry name" value="Purple_acid_Pase-like_N"/>
</dbReference>
<comment type="caution">
    <text evidence="7">The sequence shown here is derived from an EMBL/GenBank/DDBJ whole genome shotgun (WGS) entry which is preliminary data.</text>
</comment>
<dbReference type="InterPro" id="IPR015914">
    <property type="entry name" value="PAPs_N"/>
</dbReference>
<dbReference type="EC" id="3.1.3.2" evidence="3"/>
<dbReference type="SUPFAM" id="SSF49363">
    <property type="entry name" value="Purple acid phosphatase, N-terminal domain"/>
    <property type="match status" value="1"/>
</dbReference>
<dbReference type="Pfam" id="PF00149">
    <property type="entry name" value="Metallophos"/>
    <property type="match status" value="1"/>
</dbReference>
<evidence type="ECO:0000259" key="5">
    <source>
        <dbReference type="Pfam" id="PF14008"/>
    </source>
</evidence>
<dbReference type="InterPro" id="IPR041792">
    <property type="entry name" value="MPP_PAP"/>
</dbReference>
<accession>A0A1X2IF19</accession>
<dbReference type="InterPro" id="IPR004843">
    <property type="entry name" value="Calcineurin-like_PHP"/>
</dbReference>
<feature type="domain" description="Calcineurin-like phosphoesterase" evidence="4">
    <location>
        <begin position="168"/>
        <end position="377"/>
    </location>
</feature>
<feature type="domain" description="Purple acid phosphatase N-terminal" evidence="6">
    <location>
        <begin position="56"/>
        <end position="161"/>
    </location>
</feature>
<dbReference type="Proteomes" id="UP000193560">
    <property type="component" value="Unassembled WGS sequence"/>
</dbReference>
<keyword evidence="3" id="KW-0378">Hydrolase</keyword>
<dbReference type="PANTHER" id="PTHR45867:SF3">
    <property type="entry name" value="ACID PHOSPHATASE TYPE 7"/>
    <property type="match status" value="1"/>
</dbReference>
<feature type="signal peptide" evidence="3">
    <location>
        <begin position="1"/>
        <end position="21"/>
    </location>
</feature>
<proteinExistence type="inferred from homology"/>
<comment type="catalytic activity">
    <reaction evidence="3">
        <text>a phosphate monoester + H2O = an alcohol + phosphate</text>
        <dbReference type="Rhea" id="RHEA:15017"/>
        <dbReference type="ChEBI" id="CHEBI:15377"/>
        <dbReference type="ChEBI" id="CHEBI:30879"/>
        <dbReference type="ChEBI" id="CHEBI:43474"/>
        <dbReference type="ChEBI" id="CHEBI:67140"/>
        <dbReference type="EC" id="3.1.3.2"/>
    </reaction>
</comment>
<evidence type="ECO:0000313" key="8">
    <source>
        <dbReference type="Proteomes" id="UP000193560"/>
    </source>
</evidence>
<dbReference type="Gene3D" id="2.60.40.380">
    <property type="entry name" value="Purple acid phosphatase-like, N-terminal"/>
    <property type="match status" value="1"/>
</dbReference>
<dbReference type="CDD" id="cd00839">
    <property type="entry name" value="MPP_PAPs"/>
    <property type="match status" value="1"/>
</dbReference>
<organism evidence="7 8">
    <name type="scientific">Absidia repens</name>
    <dbReference type="NCBI Taxonomy" id="90262"/>
    <lineage>
        <taxon>Eukaryota</taxon>
        <taxon>Fungi</taxon>
        <taxon>Fungi incertae sedis</taxon>
        <taxon>Mucoromycota</taxon>
        <taxon>Mucoromycotina</taxon>
        <taxon>Mucoromycetes</taxon>
        <taxon>Mucorales</taxon>
        <taxon>Cunninghamellaceae</taxon>
        <taxon>Absidia</taxon>
    </lineage>
</organism>
<evidence type="ECO:0000259" key="6">
    <source>
        <dbReference type="Pfam" id="PF16656"/>
    </source>
</evidence>
<dbReference type="PANTHER" id="PTHR45867">
    <property type="entry name" value="PURPLE ACID PHOSPHATASE"/>
    <property type="match status" value="1"/>
</dbReference>
<keyword evidence="2" id="KW-0325">Glycoprotein</keyword>
<gene>
    <name evidence="7" type="ORF">BCR42DRAFT_452167</name>
</gene>
<dbReference type="SUPFAM" id="SSF56300">
    <property type="entry name" value="Metallo-dependent phosphatases"/>
    <property type="match status" value="1"/>
</dbReference>
<dbReference type="STRING" id="90262.A0A1X2IF19"/>
<dbReference type="Gene3D" id="3.60.21.10">
    <property type="match status" value="1"/>
</dbReference>
<evidence type="ECO:0000259" key="4">
    <source>
        <dbReference type="Pfam" id="PF00149"/>
    </source>
</evidence>
<keyword evidence="8" id="KW-1185">Reference proteome</keyword>
<protein>
    <recommendedName>
        <fullName evidence="3">Purple acid phosphatase</fullName>
        <ecNumber evidence="3">3.1.3.2</ecNumber>
    </recommendedName>
</protein>
<keyword evidence="1 3" id="KW-0732">Signal</keyword>
<dbReference type="EMBL" id="MCGE01000013">
    <property type="protein sequence ID" value="ORZ15314.1"/>
    <property type="molecule type" value="Genomic_DNA"/>
</dbReference>
<dbReference type="GO" id="GO:0046872">
    <property type="term" value="F:metal ion binding"/>
    <property type="evidence" value="ECO:0007669"/>
    <property type="project" value="InterPro"/>
</dbReference>
<reference evidence="7 8" key="1">
    <citation type="submission" date="2016-07" db="EMBL/GenBank/DDBJ databases">
        <title>Pervasive Adenine N6-methylation of Active Genes in Fungi.</title>
        <authorList>
            <consortium name="DOE Joint Genome Institute"/>
            <person name="Mondo S.J."/>
            <person name="Dannebaum R.O."/>
            <person name="Kuo R.C."/>
            <person name="Labutti K."/>
            <person name="Haridas S."/>
            <person name="Kuo A."/>
            <person name="Salamov A."/>
            <person name="Ahrendt S.R."/>
            <person name="Lipzen A."/>
            <person name="Sullivan W."/>
            <person name="Andreopoulos W.B."/>
            <person name="Clum A."/>
            <person name="Lindquist E."/>
            <person name="Daum C."/>
            <person name="Ramamoorthy G.K."/>
            <person name="Gryganskyi A."/>
            <person name="Culley D."/>
            <person name="Magnuson J.K."/>
            <person name="James T.Y."/>
            <person name="O'Malley M.A."/>
            <person name="Stajich J.E."/>
            <person name="Spatafora J.W."/>
            <person name="Visel A."/>
            <person name="Grigoriev I.V."/>
        </authorList>
    </citation>
    <scope>NUCLEOTIDE SEQUENCE [LARGE SCALE GENOMIC DNA]</scope>
    <source>
        <strain evidence="7 8">NRRL 1336</strain>
    </source>
</reference>
<name>A0A1X2IF19_9FUNG</name>
<evidence type="ECO:0000256" key="1">
    <source>
        <dbReference type="ARBA" id="ARBA00022729"/>
    </source>
</evidence>
<evidence type="ECO:0000256" key="2">
    <source>
        <dbReference type="ARBA" id="ARBA00023180"/>
    </source>
</evidence>
<dbReference type="AlphaFoldDB" id="A0A1X2IF19"/>
<feature type="chain" id="PRO_5011830315" description="Purple acid phosphatase" evidence="3">
    <location>
        <begin position="22"/>
        <end position="479"/>
    </location>
</feature>
<dbReference type="InterPro" id="IPR029052">
    <property type="entry name" value="Metallo-depent_PP-like"/>
</dbReference>
<evidence type="ECO:0000313" key="7">
    <source>
        <dbReference type="EMBL" id="ORZ15314.1"/>
    </source>
</evidence>
<dbReference type="OrthoDB" id="45007at2759"/>
<dbReference type="Pfam" id="PF16656">
    <property type="entry name" value="Pur_ac_phosph_N"/>
    <property type="match status" value="1"/>
</dbReference>
<sequence length="479" mass="53648">MANSFLLLYLIAVLFISVGFGKKEAFVGGPGLLSAPDSYNSFGQVDWNRTYGPIEPQQIHISLANEAKYAKVQFATTQSVNDTLLKYWPKKKDGASYQKPVIVTTSEDWTFVDGGNAKRPLYLHNIQTKPLKLATLYEYQVGSINCDDKSTLWSPVFEFHTPSRSNSFKFIATGDVGLNNAVTMQHLVKLARTHEYDFITVSGDQSYDMSDFDGKKGDEYMNFAQQLYSTVPYLGVTGNHEGAYNFSHYKNRFNIVPYKESNSSDALFYSINYKSLHLVSFSTEIYLKQGTPDQIKNALQWLEEDLTLANQHRIARPWIVLMTHHPMYCSGDDPDCTVKGPLIRNGPVDEDGKHWGGLEPLLLKHKVDLYLAGHVHNFERTYPIANNTLQSTSYRDPPSFFQVINGNAGQPEGPSAFAEGDPHANWSATRYGSYGFSEFAVSPQSLELTHHAINTDGSLGNVVDYVKVTKTKTHSGLNN</sequence>
<dbReference type="InterPro" id="IPR025733">
    <property type="entry name" value="PAPs_C"/>
</dbReference>
<dbReference type="Pfam" id="PF14008">
    <property type="entry name" value="Metallophos_C"/>
    <property type="match status" value="1"/>
</dbReference>